<proteinExistence type="inferred from homology"/>
<dbReference type="Pfam" id="PF01144">
    <property type="entry name" value="CoA_trans"/>
    <property type="match status" value="1"/>
</dbReference>
<gene>
    <name evidence="2" type="ORF">GCM10009836_41610</name>
</gene>
<sequence>MATISPLADAVADLVADGAEIALEGRPVAAARALLRRGPGSLTLVTLHAGALADQLIGAGCVRRLVFAGADPGLPRFREALLEGRPVPLEIEEYTAAALVARYTAGAAGLPFGTLRGARGTDLPEHDTVSAVRCPFTGEVVTAVAAVRPDVAILHARRADRSGNVQVTGPPGILREAALAARRTLVTVEEIVEELPAEPGIVLPAFVVDRVALVGPATSQGPPADRAGFGRWLDEVRV</sequence>
<reference evidence="2 3" key="1">
    <citation type="journal article" date="2019" name="Int. J. Syst. Evol. Microbiol.">
        <title>The Global Catalogue of Microorganisms (GCM) 10K type strain sequencing project: providing services to taxonomists for standard genome sequencing and annotation.</title>
        <authorList>
            <consortium name="The Broad Institute Genomics Platform"/>
            <consortium name="The Broad Institute Genome Sequencing Center for Infectious Disease"/>
            <person name="Wu L."/>
            <person name="Ma J."/>
        </authorList>
    </citation>
    <scope>NUCLEOTIDE SEQUENCE [LARGE SCALE GENOMIC DNA]</scope>
    <source>
        <strain evidence="2 3">JCM 16009</strain>
    </source>
</reference>
<dbReference type="PANTHER" id="PTHR43293:SF3">
    <property type="entry name" value="CHOLESTEROL RING-CLEAVING HYDROLASE IPDB SUBUNIT"/>
    <property type="match status" value="1"/>
</dbReference>
<keyword evidence="3" id="KW-1185">Reference proteome</keyword>
<dbReference type="RefSeq" id="WP_344419472.1">
    <property type="nucleotide sequence ID" value="NZ_BAAAQK010000013.1"/>
</dbReference>
<dbReference type="InterPro" id="IPR037171">
    <property type="entry name" value="NagB/RpiA_transferase-like"/>
</dbReference>
<dbReference type="SMART" id="SM00882">
    <property type="entry name" value="CoA_trans"/>
    <property type="match status" value="1"/>
</dbReference>
<protein>
    <submittedName>
        <fullName evidence="2">CoA transferase subunit A</fullName>
    </submittedName>
</protein>
<evidence type="ECO:0000313" key="2">
    <source>
        <dbReference type="EMBL" id="GAA1857058.1"/>
    </source>
</evidence>
<organism evidence="2 3">
    <name type="scientific">Pseudonocardia ailaonensis</name>
    <dbReference type="NCBI Taxonomy" id="367279"/>
    <lineage>
        <taxon>Bacteria</taxon>
        <taxon>Bacillati</taxon>
        <taxon>Actinomycetota</taxon>
        <taxon>Actinomycetes</taxon>
        <taxon>Pseudonocardiales</taxon>
        <taxon>Pseudonocardiaceae</taxon>
        <taxon>Pseudonocardia</taxon>
    </lineage>
</organism>
<dbReference type="InterPro" id="IPR004165">
    <property type="entry name" value="CoA_trans_fam_I"/>
</dbReference>
<dbReference type="GO" id="GO:0016740">
    <property type="term" value="F:transferase activity"/>
    <property type="evidence" value="ECO:0007669"/>
    <property type="project" value="UniProtKB-KW"/>
</dbReference>
<dbReference type="EMBL" id="BAAAQK010000013">
    <property type="protein sequence ID" value="GAA1857058.1"/>
    <property type="molecule type" value="Genomic_DNA"/>
</dbReference>
<dbReference type="Proteomes" id="UP001500449">
    <property type="component" value="Unassembled WGS sequence"/>
</dbReference>
<evidence type="ECO:0000313" key="3">
    <source>
        <dbReference type="Proteomes" id="UP001500449"/>
    </source>
</evidence>
<dbReference type="PANTHER" id="PTHR43293">
    <property type="entry name" value="ACETATE COA-TRANSFERASE YDIF"/>
    <property type="match status" value="1"/>
</dbReference>
<keyword evidence="2" id="KW-0808">Transferase</keyword>
<accession>A0ABN2NB92</accession>
<comment type="similarity">
    <text evidence="1">Belongs to the 3-oxoacid CoA-transferase subunit B family.</text>
</comment>
<name>A0ABN2NB92_9PSEU</name>
<dbReference type="SUPFAM" id="SSF100950">
    <property type="entry name" value="NagB/RpiA/CoA transferase-like"/>
    <property type="match status" value="1"/>
</dbReference>
<comment type="caution">
    <text evidence="2">The sequence shown here is derived from an EMBL/GenBank/DDBJ whole genome shotgun (WGS) entry which is preliminary data.</text>
</comment>
<dbReference type="Gene3D" id="3.40.1080.10">
    <property type="entry name" value="Glutaconate Coenzyme A-transferase"/>
    <property type="match status" value="1"/>
</dbReference>
<evidence type="ECO:0000256" key="1">
    <source>
        <dbReference type="ARBA" id="ARBA00007047"/>
    </source>
</evidence>